<keyword evidence="5 6" id="KW-0472">Membrane</keyword>
<dbReference type="GO" id="GO:0000271">
    <property type="term" value="P:polysaccharide biosynthetic process"/>
    <property type="evidence" value="ECO:0007669"/>
    <property type="project" value="InterPro"/>
</dbReference>
<keyword evidence="4 6" id="KW-1133">Transmembrane helix</keyword>
<keyword evidence="9" id="KW-1185">Reference proteome</keyword>
<dbReference type="eggNOG" id="COG2246">
    <property type="taxonomic scope" value="Bacteria"/>
</dbReference>
<evidence type="ECO:0000256" key="6">
    <source>
        <dbReference type="SAM" id="Phobius"/>
    </source>
</evidence>
<dbReference type="InterPro" id="IPR051401">
    <property type="entry name" value="GtrA_CellWall_Glycosyl"/>
</dbReference>
<dbReference type="InterPro" id="IPR007267">
    <property type="entry name" value="GtrA_DPMS_TM"/>
</dbReference>
<evidence type="ECO:0000256" key="4">
    <source>
        <dbReference type="ARBA" id="ARBA00022989"/>
    </source>
</evidence>
<feature type="transmembrane region" description="Helical" evidence="6">
    <location>
        <begin position="116"/>
        <end position="132"/>
    </location>
</feature>
<comment type="similarity">
    <text evidence="2">Belongs to the GtrA family.</text>
</comment>
<gene>
    <name evidence="8" type="ORF">CD30_12530</name>
</gene>
<dbReference type="PANTHER" id="PTHR38459">
    <property type="entry name" value="PROPHAGE BACTOPRENOL-LINKED GLUCOSE TRANSLOCASE HOMOLOG"/>
    <property type="match status" value="1"/>
</dbReference>
<evidence type="ECO:0000313" key="8">
    <source>
        <dbReference type="EMBL" id="KGR90286.1"/>
    </source>
</evidence>
<evidence type="ECO:0000259" key="7">
    <source>
        <dbReference type="Pfam" id="PF04138"/>
    </source>
</evidence>
<dbReference type="EMBL" id="JPVQ01000022">
    <property type="protein sequence ID" value="KGR90286.1"/>
    <property type="molecule type" value="Genomic_DNA"/>
</dbReference>
<protein>
    <submittedName>
        <fullName evidence="8">Polysaccharide biosynthesis protein GtrA</fullName>
    </submittedName>
</protein>
<sequence length="139" mass="15757">MEKNKSSLSSLVDEKFWKFILVGIVNTIVGTAIMFGLYNFAGFSYWISSSANYILTSILSYFLNKYFTFQHKESSIKSAIRFTINIAICYLIAYGLAKPLTLQFLSNADVAVQENVAMFVGMVLFTALNYLGQRFFAFK</sequence>
<name>A0A0A3J045_9BACL</name>
<dbReference type="GO" id="GO:0005886">
    <property type="term" value="C:plasma membrane"/>
    <property type="evidence" value="ECO:0007669"/>
    <property type="project" value="TreeGrafter"/>
</dbReference>
<proteinExistence type="inferred from homology"/>
<dbReference type="PANTHER" id="PTHR38459:SF1">
    <property type="entry name" value="PROPHAGE BACTOPRENOL-LINKED GLUCOSE TRANSLOCASE HOMOLOG"/>
    <property type="match status" value="1"/>
</dbReference>
<dbReference type="OrthoDB" id="9812049at2"/>
<evidence type="ECO:0000256" key="3">
    <source>
        <dbReference type="ARBA" id="ARBA00022692"/>
    </source>
</evidence>
<dbReference type="Proteomes" id="UP000030595">
    <property type="component" value="Unassembled WGS sequence"/>
</dbReference>
<evidence type="ECO:0000256" key="5">
    <source>
        <dbReference type="ARBA" id="ARBA00023136"/>
    </source>
</evidence>
<feature type="transmembrane region" description="Helical" evidence="6">
    <location>
        <begin position="16"/>
        <end position="37"/>
    </location>
</feature>
<evidence type="ECO:0000256" key="1">
    <source>
        <dbReference type="ARBA" id="ARBA00004141"/>
    </source>
</evidence>
<evidence type="ECO:0000313" key="9">
    <source>
        <dbReference type="Proteomes" id="UP000030595"/>
    </source>
</evidence>
<accession>A0A0A3J045</accession>
<organism evidence="8 9">
    <name type="scientific">Ureibacillus massiliensis 4400831 = CIP 108448 = CCUG 49529</name>
    <dbReference type="NCBI Taxonomy" id="1211035"/>
    <lineage>
        <taxon>Bacteria</taxon>
        <taxon>Bacillati</taxon>
        <taxon>Bacillota</taxon>
        <taxon>Bacilli</taxon>
        <taxon>Bacillales</taxon>
        <taxon>Caryophanaceae</taxon>
        <taxon>Ureibacillus</taxon>
    </lineage>
</organism>
<feature type="domain" description="GtrA/DPMS transmembrane" evidence="7">
    <location>
        <begin position="18"/>
        <end position="138"/>
    </location>
</feature>
<dbReference type="AlphaFoldDB" id="A0A0A3J045"/>
<feature type="transmembrane region" description="Helical" evidence="6">
    <location>
        <begin position="43"/>
        <end position="67"/>
    </location>
</feature>
<reference evidence="8 9" key="1">
    <citation type="submission" date="2014-02" db="EMBL/GenBank/DDBJ databases">
        <title>Draft genome sequence of Lysinibacillus massiliensis CCUG 49529.</title>
        <authorList>
            <person name="Zhang F."/>
            <person name="Wang G."/>
            <person name="Zhang L."/>
        </authorList>
    </citation>
    <scope>NUCLEOTIDE SEQUENCE [LARGE SCALE GENOMIC DNA]</scope>
    <source>
        <strain evidence="8 9">CCUG 49529</strain>
    </source>
</reference>
<dbReference type="RefSeq" id="WP_052126181.1">
    <property type="nucleotide sequence ID" value="NZ_AVCZ01000022.1"/>
</dbReference>
<evidence type="ECO:0000256" key="2">
    <source>
        <dbReference type="ARBA" id="ARBA00009399"/>
    </source>
</evidence>
<dbReference type="Pfam" id="PF04138">
    <property type="entry name" value="GtrA_DPMS_TM"/>
    <property type="match status" value="1"/>
</dbReference>
<keyword evidence="3 6" id="KW-0812">Transmembrane</keyword>
<comment type="caution">
    <text evidence="8">The sequence shown here is derived from an EMBL/GenBank/DDBJ whole genome shotgun (WGS) entry which is preliminary data.</text>
</comment>
<feature type="transmembrane region" description="Helical" evidence="6">
    <location>
        <begin position="79"/>
        <end position="96"/>
    </location>
</feature>
<comment type="subcellular location">
    <subcellularLocation>
        <location evidence="1">Membrane</location>
        <topology evidence="1">Multi-pass membrane protein</topology>
    </subcellularLocation>
</comment>